<organism evidence="2 3">
    <name type="scientific">Paenibacillus agricola</name>
    <dbReference type="NCBI Taxonomy" id="2716264"/>
    <lineage>
        <taxon>Bacteria</taxon>
        <taxon>Bacillati</taxon>
        <taxon>Bacillota</taxon>
        <taxon>Bacilli</taxon>
        <taxon>Bacillales</taxon>
        <taxon>Paenibacillaceae</taxon>
        <taxon>Paenibacillus</taxon>
    </lineage>
</organism>
<dbReference type="Proteomes" id="UP001165962">
    <property type="component" value="Unassembled WGS sequence"/>
</dbReference>
<reference evidence="2" key="1">
    <citation type="submission" date="2020-03" db="EMBL/GenBank/DDBJ databases">
        <title>Draft sequencing of Paenibacilllus sp. S3N08.</title>
        <authorList>
            <person name="Kim D.-U."/>
        </authorList>
    </citation>
    <scope>NUCLEOTIDE SEQUENCE</scope>
    <source>
        <strain evidence="2">S3N08</strain>
    </source>
</reference>
<protein>
    <submittedName>
        <fullName evidence="2">Uncharacterized protein</fullName>
    </submittedName>
</protein>
<gene>
    <name evidence="2" type="ORF">G9U52_01795</name>
</gene>
<evidence type="ECO:0000313" key="2">
    <source>
        <dbReference type="EMBL" id="NHN28559.1"/>
    </source>
</evidence>
<comment type="caution">
    <text evidence="2">The sequence shown here is derived from an EMBL/GenBank/DDBJ whole genome shotgun (WGS) entry which is preliminary data.</text>
</comment>
<proteinExistence type="predicted"/>
<dbReference type="EMBL" id="JAAOIW010000001">
    <property type="protein sequence ID" value="NHN28559.1"/>
    <property type="molecule type" value="Genomic_DNA"/>
</dbReference>
<evidence type="ECO:0000313" key="3">
    <source>
        <dbReference type="Proteomes" id="UP001165962"/>
    </source>
</evidence>
<keyword evidence="3" id="KW-1185">Reference proteome</keyword>
<feature type="region of interest" description="Disordered" evidence="1">
    <location>
        <begin position="64"/>
        <end position="84"/>
    </location>
</feature>
<accession>A0ABX0IXA2</accession>
<sequence>MRITKSEISTNFDDGGLIYIHISTDSFKVASLQNYDQAVKIIEAAELSIAQLVGNQVTLIAYEKNENSTNNVQDDKATSELNEP</sequence>
<evidence type="ECO:0000256" key="1">
    <source>
        <dbReference type="SAM" id="MobiDB-lite"/>
    </source>
</evidence>
<name>A0ABX0IXA2_9BACL</name>